<protein>
    <submittedName>
        <fullName evidence="2">Uncharacterized protein</fullName>
    </submittedName>
</protein>
<name>A0ABR2M3P5_9ASPA</name>
<keyword evidence="3" id="KW-1185">Reference proteome</keyword>
<reference evidence="2 3" key="1">
    <citation type="journal article" date="2022" name="Nat. Plants">
        <title>Genomes of leafy and leafless Platanthera orchids illuminate the evolution of mycoheterotrophy.</title>
        <authorList>
            <person name="Li M.H."/>
            <person name="Liu K.W."/>
            <person name="Li Z."/>
            <person name="Lu H.C."/>
            <person name="Ye Q.L."/>
            <person name="Zhang D."/>
            <person name="Wang J.Y."/>
            <person name="Li Y.F."/>
            <person name="Zhong Z.M."/>
            <person name="Liu X."/>
            <person name="Yu X."/>
            <person name="Liu D.K."/>
            <person name="Tu X.D."/>
            <person name="Liu B."/>
            <person name="Hao Y."/>
            <person name="Liao X.Y."/>
            <person name="Jiang Y.T."/>
            <person name="Sun W.H."/>
            <person name="Chen J."/>
            <person name="Chen Y.Q."/>
            <person name="Ai Y."/>
            <person name="Zhai J.W."/>
            <person name="Wu S.S."/>
            <person name="Zhou Z."/>
            <person name="Hsiao Y.Y."/>
            <person name="Wu W.L."/>
            <person name="Chen Y.Y."/>
            <person name="Lin Y.F."/>
            <person name="Hsu J.L."/>
            <person name="Li C.Y."/>
            <person name="Wang Z.W."/>
            <person name="Zhao X."/>
            <person name="Zhong W.Y."/>
            <person name="Ma X.K."/>
            <person name="Ma L."/>
            <person name="Huang J."/>
            <person name="Chen G.Z."/>
            <person name="Huang M.Z."/>
            <person name="Huang L."/>
            <person name="Peng D.H."/>
            <person name="Luo Y.B."/>
            <person name="Zou S.Q."/>
            <person name="Chen S.P."/>
            <person name="Lan S."/>
            <person name="Tsai W.C."/>
            <person name="Van de Peer Y."/>
            <person name="Liu Z.J."/>
        </authorList>
    </citation>
    <scope>NUCLEOTIDE SEQUENCE [LARGE SCALE GENOMIC DNA]</scope>
    <source>
        <strain evidence="2">Lor288</strain>
    </source>
</reference>
<evidence type="ECO:0000313" key="2">
    <source>
        <dbReference type="EMBL" id="KAK8958720.1"/>
    </source>
</evidence>
<comment type="caution">
    <text evidence="2">The sequence shown here is derived from an EMBL/GenBank/DDBJ whole genome shotgun (WGS) entry which is preliminary data.</text>
</comment>
<dbReference type="PANTHER" id="PTHR34546">
    <property type="entry name" value="OS06G0153600 PROTEIN"/>
    <property type="match status" value="1"/>
</dbReference>
<dbReference type="Proteomes" id="UP001412067">
    <property type="component" value="Unassembled WGS sequence"/>
</dbReference>
<sequence>MDTSSSSPSPLQNPTTIPTIRPVNCTAFKRESRRNRKQRKRQEKLQLLLDDWAPLADQPITAAPTATAVSTAEWPSPATNQNCEFNCWNLNPKPSLPALPRPPTSADGLAQENALRLCREFFSTEYGSDDDEEEEAYDDHNSGKIYKFFKGLFDKEDLMVLYRKDSGERGEFYCLVCGGIGEKMGKKFVSLVALVHHANFISKTKRIMAHRAYGRVVCELLGLEIHGFQGVYLDVAASDSLSQDDGDNIQVEVAPEDDGEDDVALMDGVEMKNADAS</sequence>
<accession>A0ABR2M3P5</accession>
<evidence type="ECO:0000256" key="1">
    <source>
        <dbReference type="SAM" id="MobiDB-lite"/>
    </source>
</evidence>
<evidence type="ECO:0000313" key="3">
    <source>
        <dbReference type="Proteomes" id="UP001412067"/>
    </source>
</evidence>
<organism evidence="2 3">
    <name type="scientific">Platanthera guangdongensis</name>
    <dbReference type="NCBI Taxonomy" id="2320717"/>
    <lineage>
        <taxon>Eukaryota</taxon>
        <taxon>Viridiplantae</taxon>
        <taxon>Streptophyta</taxon>
        <taxon>Embryophyta</taxon>
        <taxon>Tracheophyta</taxon>
        <taxon>Spermatophyta</taxon>
        <taxon>Magnoliopsida</taxon>
        <taxon>Liliopsida</taxon>
        <taxon>Asparagales</taxon>
        <taxon>Orchidaceae</taxon>
        <taxon>Orchidoideae</taxon>
        <taxon>Orchideae</taxon>
        <taxon>Orchidinae</taxon>
        <taxon>Platanthera</taxon>
    </lineage>
</organism>
<gene>
    <name evidence="2" type="ORF">KSP40_PGU018619</name>
</gene>
<dbReference type="PANTHER" id="PTHR34546:SF3">
    <property type="entry name" value="OS06G0153600 PROTEIN"/>
    <property type="match status" value="1"/>
</dbReference>
<dbReference type="EMBL" id="JBBWWR010000012">
    <property type="protein sequence ID" value="KAK8958720.1"/>
    <property type="molecule type" value="Genomic_DNA"/>
</dbReference>
<feature type="region of interest" description="Disordered" evidence="1">
    <location>
        <begin position="1"/>
        <end position="21"/>
    </location>
</feature>
<proteinExistence type="predicted"/>
<feature type="compositionally biased region" description="Polar residues" evidence="1">
    <location>
        <begin position="1"/>
        <end position="18"/>
    </location>
</feature>